<evidence type="ECO:0000256" key="3">
    <source>
        <dbReference type="ARBA" id="ARBA00023163"/>
    </source>
</evidence>
<dbReference type="InterPro" id="IPR012318">
    <property type="entry name" value="HTH_CRP"/>
</dbReference>
<dbReference type="InterPro" id="IPR001845">
    <property type="entry name" value="HTH_ArsR_DNA-bd_dom"/>
</dbReference>
<keyword evidence="2" id="KW-0238">DNA-binding</keyword>
<dbReference type="InterPro" id="IPR036390">
    <property type="entry name" value="WH_DNA-bd_sf"/>
</dbReference>
<gene>
    <name evidence="6" type="ORF">SAMN04489764_0388</name>
</gene>
<dbReference type="GO" id="GO:0003700">
    <property type="term" value="F:DNA-binding transcription factor activity"/>
    <property type="evidence" value="ECO:0007669"/>
    <property type="project" value="InterPro"/>
</dbReference>
<evidence type="ECO:0000256" key="1">
    <source>
        <dbReference type="ARBA" id="ARBA00023015"/>
    </source>
</evidence>
<dbReference type="AlphaFoldDB" id="A0A1H1A968"/>
<dbReference type="SMART" id="SM00419">
    <property type="entry name" value="HTH_CRP"/>
    <property type="match status" value="1"/>
</dbReference>
<evidence type="ECO:0000313" key="6">
    <source>
        <dbReference type="EMBL" id="SDQ36275.1"/>
    </source>
</evidence>
<keyword evidence="1" id="KW-0805">Transcription regulation</keyword>
<dbReference type="Proteomes" id="UP000217103">
    <property type="component" value="Unassembled WGS sequence"/>
</dbReference>
<evidence type="ECO:0000259" key="5">
    <source>
        <dbReference type="SMART" id="SM00419"/>
    </source>
</evidence>
<dbReference type="InterPro" id="IPR051011">
    <property type="entry name" value="Metal_resp_trans_reg"/>
</dbReference>
<sequence length="339" mass="36974">MIRIEVSPADLLACRFAISPLMETMHAQWVLSGRLDAGTHRAWADRWRPRYRELHRRHPGLRVVSALGGWPGIYTPDFIAPPPAGVRMSFETQLAAARATPLKRARTEIERVLAELPPMPPDVLEILRGPDVVELVTDALRVLWEEIVADRWEKIAAILERDVIQRAGLLAAYGWAAALDDLGPRVRWRVDDGRGHIELEVSGKEGRHRLDGRGLLFLPTAFCRQLGAYLDDARPYALVYPARGVAAATPSRAAGALARLIGRTRARILAELAVPATTTQLAAMLGLVVGTVGEHIAALRAAGLISGVRTGRSVLYRRTPLGDALAEADGRASPDPLSP</sequence>
<feature type="domain" description="HTH crp-type" evidence="5">
    <location>
        <begin position="268"/>
        <end position="317"/>
    </location>
</feature>
<dbReference type="RefSeq" id="WP_242659025.1">
    <property type="nucleotide sequence ID" value="NZ_FNKK01000002.1"/>
</dbReference>
<evidence type="ECO:0000256" key="2">
    <source>
        <dbReference type="ARBA" id="ARBA00023125"/>
    </source>
</evidence>
<dbReference type="Pfam" id="PF12840">
    <property type="entry name" value="HTH_20"/>
    <property type="match status" value="1"/>
</dbReference>
<dbReference type="PANTHER" id="PTHR43132">
    <property type="entry name" value="ARSENICAL RESISTANCE OPERON REPRESSOR ARSR-RELATED"/>
    <property type="match status" value="1"/>
</dbReference>
<keyword evidence="7" id="KW-1185">Reference proteome</keyword>
<evidence type="ECO:0000259" key="4">
    <source>
        <dbReference type="SMART" id="SM00418"/>
    </source>
</evidence>
<reference evidence="6 7" key="1">
    <citation type="submission" date="2016-10" db="EMBL/GenBank/DDBJ databases">
        <authorList>
            <person name="de Groot N.N."/>
        </authorList>
    </citation>
    <scope>NUCLEOTIDE SEQUENCE [LARGE SCALE GENOMIC DNA]</scope>
    <source>
        <strain evidence="6 7">DSM 43794</strain>
    </source>
</reference>
<dbReference type="PANTHER" id="PTHR43132:SF8">
    <property type="entry name" value="HTH-TYPE TRANSCRIPTIONAL REGULATOR KMTR"/>
    <property type="match status" value="1"/>
</dbReference>
<dbReference type="InterPro" id="IPR011991">
    <property type="entry name" value="ArsR-like_HTH"/>
</dbReference>
<name>A0A1H1A968_9ACTN</name>
<dbReference type="STRING" id="35622.SAMN04489764_0388"/>
<evidence type="ECO:0000313" key="7">
    <source>
        <dbReference type="Proteomes" id="UP000217103"/>
    </source>
</evidence>
<keyword evidence="3" id="KW-0804">Transcription</keyword>
<dbReference type="SMART" id="SM00418">
    <property type="entry name" value="HTH_ARSR"/>
    <property type="match status" value="1"/>
</dbReference>
<dbReference type="GO" id="GO:0003677">
    <property type="term" value="F:DNA binding"/>
    <property type="evidence" value="ECO:0007669"/>
    <property type="project" value="UniProtKB-KW"/>
</dbReference>
<organism evidence="6 7">
    <name type="scientific">Thermostaphylospora chromogena</name>
    <dbReference type="NCBI Taxonomy" id="35622"/>
    <lineage>
        <taxon>Bacteria</taxon>
        <taxon>Bacillati</taxon>
        <taxon>Actinomycetota</taxon>
        <taxon>Actinomycetes</taxon>
        <taxon>Streptosporangiales</taxon>
        <taxon>Thermomonosporaceae</taxon>
        <taxon>Thermostaphylospora</taxon>
    </lineage>
</organism>
<dbReference type="EMBL" id="FNKK01000002">
    <property type="protein sequence ID" value="SDQ36275.1"/>
    <property type="molecule type" value="Genomic_DNA"/>
</dbReference>
<feature type="domain" description="HTH arsR-type" evidence="4">
    <location>
        <begin position="256"/>
        <end position="330"/>
    </location>
</feature>
<protein>
    <submittedName>
        <fullName evidence="6">Helix-turn-helix domain-containing protein</fullName>
    </submittedName>
</protein>
<dbReference type="SUPFAM" id="SSF46785">
    <property type="entry name" value="Winged helix' DNA-binding domain"/>
    <property type="match status" value="1"/>
</dbReference>
<dbReference type="CDD" id="cd00090">
    <property type="entry name" value="HTH_ARSR"/>
    <property type="match status" value="1"/>
</dbReference>
<accession>A0A1H1A968</accession>
<dbReference type="Gene3D" id="1.10.10.10">
    <property type="entry name" value="Winged helix-like DNA-binding domain superfamily/Winged helix DNA-binding domain"/>
    <property type="match status" value="1"/>
</dbReference>
<proteinExistence type="predicted"/>
<dbReference type="InterPro" id="IPR036388">
    <property type="entry name" value="WH-like_DNA-bd_sf"/>
</dbReference>